<dbReference type="FunFam" id="3.40.30.10:FF:000010">
    <property type="entry name" value="Glutathione peroxidase"/>
    <property type="match status" value="1"/>
</dbReference>
<dbReference type="Pfam" id="PF00255">
    <property type="entry name" value="GSHPx"/>
    <property type="match status" value="1"/>
</dbReference>
<dbReference type="EMBL" id="APWK03000005">
    <property type="protein sequence ID" value="PHH55969.1"/>
    <property type="molecule type" value="Genomic_DNA"/>
</dbReference>
<evidence type="ECO:0000256" key="5">
    <source>
        <dbReference type="ARBA" id="ARBA00023284"/>
    </source>
</evidence>
<reference evidence="10 11" key="1">
    <citation type="journal article" date="2013" name="Fungal Biol.">
        <title>Analysis of microsatellite markers in the genome of the plant pathogen Ceratocystis fimbriata.</title>
        <authorList>
            <person name="Simpson M.C."/>
            <person name="Wilken P.M."/>
            <person name="Coetzee M.P."/>
            <person name="Wingfield M.J."/>
            <person name="Wingfield B.D."/>
        </authorList>
    </citation>
    <scope>NUCLEOTIDE SEQUENCE [LARGE SCALE GENOMIC DNA]</scope>
    <source>
        <strain evidence="10 11">CBS 114723</strain>
    </source>
</reference>
<feature type="compositionally biased region" description="Basic and acidic residues" evidence="8">
    <location>
        <begin position="180"/>
        <end position="210"/>
    </location>
</feature>
<keyword evidence="2 7" id="KW-0575">Peroxidase</keyword>
<dbReference type="InterPro" id="IPR036249">
    <property type="entry name" value="Thioredoxin-like_sf"/>
</dbReference>
<evidence type="ECO:0000256" key="6">
    <source>
        <dbReference type="ARBA" id="ARBA00049091"/>
    </source>
</evidence>
<dbReference type="PANTHER" id="PTHR11592:SF78">
    <property type="entry name" value="GLUTATHIONE PEROXIDASE"/>
    <property type="match status" value="1"/>
</dbReference>
<feature type="compositionally biased region" description="Low complexity" evidence="8">
    <location>
        <begin position="239"/>
        <end position="251"/>
    </location>
</feature>
<dbReference type="OrthoDB" id="446890at2759"/>
<dbReference type="CDD" id="cd00340">
    <property type="entry name" value="GSH_Peroxidase"/>
    <property type="match status" value="1"/>
</dbReference>
<dbReference type="GO" id="GO:0140824">
    <property type="term" value="F:thioredoxin-dependent peroxiredoxin activity"/>
    <property type="evidence" value="ECO:0007669"/>
    <property type="project" value="UniProtKB-EC"/>
</dbReference>
<keyword evidence="5" id="KW-0676">Redox-active center</keyword>
<dbReference type="Proteomes" id="UP000222788">
    <property type="component" value="Unassembled WGS sequence"/>
</dbReference>
<accession>A0A2C5X4J9</accession>
<feature type="region of interest" description="Disordered" evidence="8">
    <location>
        <begin position="165"/>
        <end position="251"/>
    </location>
</feature>
<dbReference type="PRINTS" id="PR01011">
    <property type="entry name" value="GLUTPROXDASE"/>
</dbReference>
<evidence type="ECO:0000256" key="3">
    <source>
        <dbReference type="ARBA" id="ARBA00022862"/>
    </source>
</evidence>
<evidence type="ECO:0000313" key="10">
    <source>
        <dbReference type="EMBL" id="PHH55969.1"/>
    </source>
</evidence>
<feature type="compositionally biased region" description="Polar residues" evidence="8">
    <location>
        <begin position="219"/>
        <end position="232"/>
    </location>
</feature>
<dbReference type="SUPFAM" id="SSF52833">
    <property type="entry name" value="Thioredoxin-like"/>
    <property type="match status" value="1"/>
</dbReference>
<gene>
    <name evidence="10" type="primary">HYR1</name>
    <name evidence="10" type="ORF">CFIMG_003865RA</name>
</gene>
<dbReference type="AlphaFoldDB" id="A0A2C5X4J9"/>
<sequence length="251" mass="27383">MTAETFYTFKPRDKKGNPYDFEQFKGKVVLVINTASKCGFTPQYAGLEKLYKSLRADYGDDIQFLGFPCNQFGSQEPGNDDEIQSFCQINYGVTFPILGKVDVNGDNTDPFYSWLKDQKSGLLGLRRIKWNFEKFLIGRDGHVINRWASTAKPEALKEPILEALGVKNSSGGGSTAEGEAGAKPEPKSDESKPKPDEPESKSEDKVESKIESAAPSAGPDSQSKSNSTTSAVASKPEDTSSTTESQPETQA</sequence>
<evidence type="ECO:0000256" key="2">
    <source>
        <dbReference type="ARBA" id="ARBA00022559"/>
    </source>
</evidence>
<organism evidence="10 11">
    <name type="scientific">Ceratocystis fimbriata CBS 114723</name>
    <dbReference type="NCBI Taxonomy" id="1035309"/>
    <lineage>
        <taxon>Eukaryota</taxon>
        <taxon>Fungi</taxon>
        <taxon>Dikarya</taxon>
        <taxon>Ascomycota</taxon>
        <taxon>Pezizomycotina</taxon>
        <taxon>Sordariomycetes</taxon>
        <taxon>Hypocreomycetidae</taxon>
        <taxon>Microascales</taxon>
        <taxon>Ceratocystidaceae</taxon>
        <taxon>Ceratocystis</taxon>
    </lineage>
</organism>
<dbReference type="PROSITE" id="PS00460">
    <property type="entry name" value="GLUTATHIONE_PEROXID_1"/>
    <property type="match status" value="1"/>
</dbReference>
<protein>
    <recommendedName>
        <fullName evidence="7">Glutathione peroxidase</fullName>
    </recommendedName>
</protein>
<dbReference type="InterPro" id="IPR029760">
    <property type="entry name" value="GPX_CS"/>
</dbReference>
<dbReference type="STRING" id="1035309.A0A2C5X4J9"/>
<comment type="similarity">
    <text evidence="1 7">Belongs to the glutathione peroxidase family.</text>
</comment>
<dbReference type="PROSITE" id="PS51352">
    <property type="entry name" value="THIOREDOXIN_2"/>
    <property type="match status" value="1"/>
</dbReference>
<dbReference type="GO" id="GO:0034599">
    <property type="term" value="P:cellular response to oxidative stress"/>
    <property type="evidence" value="ECO:0007669"/>
    <property type="project" value="TreeGrafter"/>
</dbReference>
<comment type="caution">
    <text evidence="10">The sequence shown here is derived from an EMBL/GenBank/DDBJ whole genome shotgun (WGS) entry which is preliminary data.</text>
</comment>
<evidence type="ECO:0000313" key="11">
    <source>
        <dbReference type="Proteomes" id="UP000222788"/>
    </source>
</evidence>
<name>A0A2C5X4J9_9PEZI</name>
<keyword evidence="3" id="KW-0049">Antioxidant</keyword>
<reference evidence="10 11" key="2">
    <citation type="journal article" date="2013" name="IMA Fungus">
        <title>IMA Genome-F 1: Ceratocystis fimbriata: Draft nuclear genome sequence for the plant pathogen, Ceratocystis fimbriata.</title>
        <authorList>
            <person name="Wilken P.M."/>
            <person name="Steenkamp E.T."/>
            <person name="Wingfield M.J."/>
            <person name="de Beer Z.W."/>
            <person name="Wingfield B.D."/>
        </authorList>
    </citation>
    <scope>NUCLEOTIDE SEQUENCE [LARGE SCALE GENOMIC DNA]</scope>
    <source>
        <strain evidence="10 11">CBS 114723</strain>
    </source>
</reference>
<dbReference type="InterPro" id="IPR000889">
    <property type="entry name" value="Glutathione_peroxidase"/>
</dbReference>
<evidence type="ECO:0000256" key="8">
    <source>
        <dbReference type="SAM" id="MobiDB-lite"/>
    </source>
</evidence>
<dbReference type="InterPro" id="IPR029759">
    <property type="entry name" value="GPX_AS"/>
</dbReference>
<feature type="domain" description="Thioredoxin" evidence="9">
    <location>
        <begin position="1"/>
        <end position="166"/>
    </location>
</feature>
<evidence type="ECO:0000256" key="7">
    <source>
        <dbReference type="RuleBase" id="RU000499"/>
    </source>
</evidence>
<dbReference type="Gene3D" id="3.40.30.10">
    <property type="entry name" value="Glutaredoxin"/>
    <property type="match status" value="1"/>
</dbReference>
<dbReference type="PANTHER" id="PTHR11592">
    <property type="entry name" value="GLUTATHIONE PEROXIDASE"/>
    <property type="match status" value="1"/>
</dbReference>
<dbReference type="InterPro" id="IPR013766">
    <property type="entry name" value="Thioredoxin_domain"/>
</dbReference>
<proteinExistence type="inferred from homology"/>
<keyword evidence="11" id="KW-1185">Reference proteome</keyword>
<evidence type="ECO:0000259" key="9">
    <source>
        <dbReference type="PROSITE" id="PS51352"/>
    </source>
</evidence>
<evidence type="ECO:0000256" key="4">
    <source>
        <dbReference type="ARBA" id="ARBA00023002"/>
    </source>
</evidence>
<comment type="catalytic activity">
    <reaction evidence="6">
        <text>a hydroperoxide + [thioredoxin]-dithiol = an alcohol + [thioredoxin]-disulfide + H2O</text>
        <dbReference type="Rhea" id="RHEA:62620"/>
        <dbReference type="Rhea" id="RHEA-COMP:10698"/>
        <dbReference type="Rhea" id="RHEA-COMP:10700"/>
        <dbReference type="ChEBI" id="CHEBI:15377"/>
        <dbReference type="ChEBI" id="CHEBI:29950"/>
        <dbReference type="ChEBI" id="CHEBI:30879"/>
        <dbReference type="ChEBI" id="CHEBI:35924"/>
        <dbReference type="ChEBI" id="CHEBI:50058"/>
        <dbReference type="EC" id="1.11.1.24"/>
    </reaction>
</comment>
<dbReference type="PROSITE" id="PS00763">
    <property type="entry name" value="GLUTATHIONE_PEROXID_2"/>
    <property type="match status" value="1"/>
</dbReference>
<dbReference type="PROSITE" id="PS51355">
    <property type="entry name" value="GLUTATHIONE_PEROXID_3"/>
    <property type="match status" value="1"/>
</dbReference>
<keyword evidence="4 7" id="KW-0560">Oxidoreductase</keyword>
<evidence type="ECO:0000256" key="1">
    <source>
        <dbReference type="ARBA" id="ARBA00006926"/>
    </source>
</evidence>